<reference evidence="3 4" key="1">
    <citation type="submission" date="2016-10" db="EMBL/GenBank/DDBJ databases">
        <authorList>
            <person name="de Groot N.N."/>
        </authorList>
    </citation>
    <scope>NUCLEOTIDE SEQUENCE [LARGE SCALE GENOMIC DNA]</scope>
    <source>
        <strain evidence="3 4">MON 2.2</strain>
    </source>
</reference>
<feature type="domain" description="DUF11" evidence="2">
    <location>
        <begin position="3038"/>
        <end position="3152"/>
    </location>
</feature>
<dbReference type="InterPro" id="IPR001434">
    <property type="entry name" value="OmcB-like_DUF11"/>
</dbReference>
<feature type="domain" description="DUF11" evidence="2">
    <location>
        <begin position="1906"/>
        <end position="2026"/>
    </location>
</feature>
<feature type="domain" description="DUF11" evidence="2">
    <location>
        <begin position="659"/>
        <end position="776"/>
    </location>
</feature>
<dbReference type="Pfam" id="PF01345">
    <property type="entry name" value="DUF11"/>
    <property type="match status" value="35"/>
</dbReference>
<feature type="domain" description="DUF11" evidence="2">
    <location>
        <begin position="4158"/>
        <end position="4273"/>
    </location>
</feature>
<feature type="domain" description="DUF11" evidence="2">
    <location>
        <begin position="1656"/>
        <end position="1768"/>
    </location>
</feature>
<feature type="domain" description="DUF11" evidence="2">
    <location>
        <begin position="1404"/>
        <end position="1518"/>
    </location>
</feature>
<dbReference type="InterPro" id="IPR026466">
    <property type="entry name" value="Fim_isopep_form_D2_dom"/>
</dbReference>
<dbReference type="STRING" id="675864.SAMN04489747_3893"/>
<feature type="domain" description="DUF11" evidence="2">
    <location>
        <begin position="3162"/>
        <end position="3279"/>
    </location>
</feature>
<feature type="domain" description="DUF11" evidence="2">
    <location>
        <begin position="785"/>
        <end position="901"/>
    </location>
</feature>
<feature type="domain" description="DUF11" evidence="2">
    <location>
        <begin position="909"/>
        <end position="1022"/>
    </location>
</feature>
<feature type="region of interest" description="Disordered" evidence="1">
    <location>
        <begin position="2754"/>
        <end position="2779"/>
    </location>
</feature>
<feature type="domain" description="DUF11" evidence="2">
    <location>
        <begin position="3911"/>
        <end position="4024"/>
    </location>
</feature>
<feature type="domain" description="DUF11" evidence="2">
    <location>
        <begin position="4405"/>
        <end position="4521"/>
    </location>
</feature>
<feature type="domain" description="DUF11" evidence="2">
    <location>
        <begin position="3413"/>
        <end position="3528"/>
    </location>
</feature>
<evidence type="ECO:0000313" key="4">
    <source>
        <dbReference type="Proteomes" id="UP000198546"/>
    </source>
</evidence>
<feature type="domain" description="DUF11" evidence="2">
    <location>
        <begin position="2914"/>
        <end position="3030"/>
    </location>
</feature>
<feature type="domain" description="DUF11" evidence="2">
    <location>
        <begin position="388"/>
        <end position="523"/>
    </location>
</feature>
<feature type="region of interest" description="Disordered" evidence="1">
    <location>
        <begin position="4257"/>
        <end position="4280"/>
    </location>
</feature>
<feature type="compositionally biased region" description="Polar residues" evidence="1">
    <location>
        <begin position="3382"/>
        <end position="3391"/>
    </location>
</feature>
<protein>
    <submittedName>
        <fullName evidence="3">Conserved repeat domain-containing protein</fullName>
    </submittedName>
</protein>
<dbReference type="Gene3D" id="2.60.40.10">
    <property type="entry name" value="Immunoglobulins"/>
    <property type="match status" value="6"/>
</dbReference>
<feature type="domain" description="DUF11" evidence="2">
    <location>
        <begin position="3536"/>
        <end position="3656"/>
    </location>
</feature>
<evidence type="ECO:0000256" key="1">
    <source>
        <dbReference type="SAM" id="MobiDB-lite"/>
    </source>
</evidence>
<feature type="domain" description="DUF11" evidence="2">
    <location>
        <begin position="4653"/>
        <end position="4724"/>
    </location>
</feature>
<feature type="compositionally biased region" description="Polar residues" evidence="1">
    <location>
        <begin position="4257"/>
        <end position="4273"/>
    </location>
</feature>
<dbReference type="NCBIfam" id="TIGR01451">
    <property type="entry name" value="B_ant_repeat"/>
    <property type="match status" value="33"/>
</dbReference>
<evidence type="ECO:0000313" key="3">
    <source>
        <dbReference type="EMBL" id="SDE61004.1"/>
    </source>
</evidence>
<dbReference type="Gene3D" id="2.60.40.3080">
    <property type="match status" value="2"/>
</dbReference>
<proteinExistence type="predicted"/>
<dbReference type="PANTHER" id="PTHR34819">
    <property type="entry name" value="LARGE CYSTEINE-RICH PERIPLASMIC PROTEIN OMCB"/>
    <property type="match status" value="1"/>
</dbReference>
<gene>
    <name evidence="3" type="ORF">SAMN04489747_3893</name>
</gene>
<feature type="region of interest" description="Disordered" evidence="1">
    <location>
        <begin position="1629"/>
        <end position="1658"/>
    </location>
</feature>
<dbReference type="NCBIfam" id="TIGR04226">
    <property type="entry name" value="RrgB_K2N_iso_D2"/>
    <property type="match status" value="1"/>
</dbReference>
<sequence>MLPSLPRRARTLRQVLVLTVCTVLASTLGLVVLPARDTAEAAVRNPFNSVYQSNENGTIAIVGNAQMSCPTGGNECTAARNGTASTASLNSNNGHTMTFLDNDNVGATTNSTSSELTLPTGSTVLHARLVWSGRQTAGTNGAASSGNIGQVAFRTPGQTAYSTVTAPTDQVYAPAGLSTTDGGVYQAAVDVTAQVRAAGTGTYWVGNIRAATGGDRYAGWSLVVAYRNPALPLRNLTIFQGFADVTSTSTANSTVDIPVSGFRTPASGTVNASVGFVAWEGDQGSTGDALRFNGSTLSDAARPANNYFTSRITNLGSTVTTRNPSYLNNLGVDMGTSNASGLLSNNQTSTTLQATTTGDYYYPGIITTAIDLYSPRFPEITKSVVNLSGSSTAQAGDTLEYTVSFSNTGGDAAANAVVRDELPVGATFVPGSLAVTAGAGTGPKTDAAGDDQGEYDAAGRTVRVRLGTGATATTGGTIAPGATTTFRFRVTVDRAAAGTTLANTAQLDYRAVTLGQDYTFNGNTVTTPVGEIADLAITSTSTPPTQTAGRRVTYNLTVTNNGPNDAENTVVTDTLPAGVTFVSATPSTGTCGQSGSTVTCQLGTLAPGATVTIPVVVEVPPGASAGTLVNRASVTTSTGDDVPGNNSTTASTTLTRAADLAATVTGPASAAAGEEVTWTATLTNNGPSSAVTASLTDLLPDGATFVRASASDGGTCTNANNQVSCTFGELAPGATRTVTVVGRLDPGSPTGSVVNTATASSGTGDPVPANNTASATTTVTQRAELSLTKTPSATSITAGSRARFTVVVTNSGPSDANDVVLTDPAVAGFTATGANASQGTCALTGGDLRCELGRIGPGASATVQLVGDVSAARAAGPLANTAFVSTATPQGDTGDDSATGTAQVTVSADVFLTKTATPNPVVAGTELTYTLTVGNNGPSRATGVSITDVLPDGTTFQGAADCTVDGQEVTCPVGALDVGQTVTRTVVVDTDSTLPVGGIANDATVTATSPDPTAAYNDASFTSTTGASADLSLTKTTSPTPLVAGLPVTYTLRATNSGPSAASGVVVTDTAPPGVTFTAATASNGASCTVAADRVTCAVGSLDDDEVVTVEITGAVAPTALGASSNTASVSAETPTDPTASNNSSTSGTTVVTQADLGVVLSPPADPVAAGEVATYQLRITNAGPSVARNTIVTGQVPPGLIPVPGSSGGACEVIGETVRCALGTLAPGTDTTVQLQATVPSDIPAGEIPGSAFIGSSATDPNPANDQSTSLLEVVTSADVSLTKEVTPETLVAGATATYVLTLENDGPSDAVDLTLTDELSEGLVAESVSSTLGTCTVSGQTVSCEKDRLAAGASAVVTVQVRVDAAATGELSNSATLTSGTEDPQPGDTTASVTAPVVQSADLRMIKDVGSESVVAGGATTYTLTVVNAGPSDAVDLAITDALPEGVTVLPGLAGGSADCSASTPTSISCTLAALEAGTSNTISFNALVDSSLAEGSELANSATVTSPTPDQTPGSRTDGATTTVRTSADVSLVKGAVLSEPTAGEPQRYQLTVTNNGPSDATEVVVTDQLPEGTTLDTAGGAGECSADGRTVTCELGTMTPGEILTVILDVDLAPDLAGRTLTNSATVSTATSDPDPDDDTDDVTSVVGGRSDLGVSKTVSSGPVVAGGQVTYSLSVTNAGPSSTRDVRLVDTLPSGVAFVSATATGDGSCSPSGDTVVCTWPALAVGADPLTATVTVTVPSATAPGSTLVNTADATSANPDPTQGAATVESVVGASADLSADKSLLEAPVAGEDVRWQVTVTNGGPSDATDVTLVDTAPTGVTFTAAETPRGGCTVTGAEISCALGTLAAQDSFAVTLVGALAADFTGEELSNTVTVGSDVPDADPTDNSDTATSPVVAAADLRVSKTADPATATAGGALTYTVVATNVGPSTARGVKIIDTLPAGFSAASATLTDPALGGNCAIEGSEVTCTVPTLADGASATATITGTVTADLTAADLGNRVSVQADTEDPDRSNDTTTLSTTVTTSADLAVVQQAPPTVVAGAPISWDVRVTNNGPSDARGILVTEVTSDVVGSLAATINGQDCVVQGTTVSCPLGSLPTGGSVTLTVTGVVDPGTTATEVSATATVSGSTTDPVPANNSSTTTTTISTEADLRVTNTSATGTFTAGERAAWLVEVRNVGPSTARTVQLSDLLGPGLSGVTATVDGVPCVVTGTEVLCDLGDLAAQSSAVVTVSALLDQAYAGSAVTTTATATSPTADPVPADNTSPSTTAVVTSADLRVSKRLLGDAVAGAPITFEVLATNDGPSQATGVVLTDTLPGSVTPTSATLPGGVCTVDGQVATCTLDGPLADGATAVATVVGTLDAGSTGELTNRATVSADTTDPQPGSNTTAVTFDPDSDAELSVVNDGPDAVVAGEEVEWVVTVTNGGPSDATAVQLTDLLPAGLTGVSATFGNQTCDVTGDTVTCALGDLASGSSVQVTVRATLPASSTATTISSTATVTAATPDASSDDDTSVAESAVVTSADVSVSISADPTSFVAGRPGSYLLTVTNDGPSDAQLVSLRDVLPTGLVLTGDLDTTQGSCTAAGDQVDCALGTVPAGASVQVRLAVELVSSFTGTSLSTTATVSTATTDPAPGNDSTTLSSPVGRAADLTVTKTGPESVTAGEALGWTVTVRNDGPSSAEGVVVTDQLPTGVGPVSVLSSQGTCTQDDGAVRCEVGALAPDNEATITLSVVGGLPADYDTGTITNTATATSPTDDSIADDDSPDGRSDSVDTEVLARADVNVSKQAVGGTFTAGGEVSWTITVSNAGPSVARDVELTDVAPDGVTGLTLSGPAGVECDGLVCQLGDLAPGGDAAVQVTATGQLPADVTAESLANRAVLTTSTTDPNPGDNEVTSSTTVLRAAGVSVTKTTDDETVVAGGEISWTLTVANAGPSVARDVLLVDPLADGLTDVTVDAPDAVDCSTDDGVSCTVGTLDPGGSVDVTVTTTLDPGFTGTELTNTASVTSSTPDAEQDDNADSSTSTVTTEADLAVTKTGPDSGTPGETISWTLEVANEGPSTARAVQLTDAVPASVTGVQVESEGSDCTVTGNLVSCAVGDLAPGATPFAVTLVGTISPEATGTVDNTATATSTTPDGDVADNSDTQVTTLTGSADVSVTKTADPATLVAGQSATFTITVANDGPSTARQVVLTDAVDPALGLTGVSGPADACTTVEGLVSCALGDLPADGTPVVVDVTVDVPTDYAAATFSNTATVSSTTTDPVPADNSFTVAGPVATSADLSLVKTVDRGTLSPGEPATFTLTVDNAGPSVARAVTVTDPVDPALEVTAVTGADCSTSDTGVVTCDLGDVAPDAPPVVITIAVDVPPGYATDTFSNSATVTSPTPDPLTGDNTGTVSGPAAPLADLTVTNTPVSGAAVPGTEATWEVVVTNDGPALARGVTLQQLLPAGVTLVSATGDDVECDTGTGACTLGDLAPGATRTLTVVAAVDEDYQAPTVTSTVSVTSTTPDPVPTDNLAVSTLGAAASADLSLVKTVDPEVLSPGEPATFTLTVDNTGPSTARGVRVVDPVDPALDIIGTQVTGADVECSVSDAGVVACDLGDLAADADPVVITIDVDVPADYSTDTFSNSAVVSSTTADPDNDDNIGTVSGDAAPRADLSVTNTPVSGAAVPGSQVTWTVVVDNAGPAVARGVTLTDVVPAGVTLVSLSGTGVTCDVATGSCAIGDLAPDEIRTITVVAAVAADYAEPTVTSTASVAATTLDPDDTDNVATSTLAVVGSADLSLVKTVDPGTLSPGEPATFTLTVDNAGPSAARDVTVTDPIDPALTVTGVSGADCEVAQTVTCDLGDLAPDADPVVITIDVDVPADYAPTTFTNAATVSSATDDPDPTDDTGTVTGDAAAVADLSVTTTPLSELAVPGTEVRWELVVRNDGPALARGVTLSEVLPAGVTLVSLSGADASCDTATGVCTLGDLAPGASRTLTVVAAVPAGYDQPTVTSTATVAATTEDPDATDDVSVSALAVSPQADLAVDITPTGTEVVPGTDASWTVVVRNDGPSLARGVTVRDVVPTGATLVSLTGDGVTCDTATGLCTVGDLAPGETRTITVVAAVDPGYDAPTLTSTATVGATTADPDATDDVDTSTLPVRPLAGLSLVKTVDPTTLSPGEPATFTLTVANDGPSVARDVTVTDPVDPALTVSAVSGADCEIGQTGTVSCDLGDLAPDADPVVITIDVDVPPGYAADTFANNAVVSSPTEDPDTADNTGTVSGPAAPLADLSVTNTPVSGEATPGTEVTWTVVVRNDGPATARAVSLTKALPAGVVLVSVTGDDADCDLTTGTCTLGDLAPGQTLTLTMVAAIADDYDQPTVTSTASLASATTDPDTTDNVAPSTLGATGSADLSLVKIVDPGTLSPGEPATFTLTVDNAGPSVARDVRVLDPVDPALEVTAVDGADCEVGETGTVTCELGDLAPDADPVVITIEVDVPAGYAADTFANNAVVSSATPDPVPADNTGTVSGPAAARADLSVATTPVPDVAVPGGQVSWTVVVTNDGPALARGVTVQEALPAGVTLVSLTGDDVVCDTATGLCTVGDLAPGESRTLTVLAEVAAGYAEPTVTSTASVTSTTVDPDDTDNVSSSSLLVVGAADLSLVKTVDPEVLSPGEPATFTLTVDNDGPSVARDVTVSDAVDPALTVTGTDGADCEVSEGGVVTCDLGDLAP</sequence>
<feature type="domain" description="DUF11" evidence="2">
    <location>
        <begin position="2159"/>
        <end position="2276"/>
    </location>
</feature>
<organism evidence="3 4">
    <name type="scientific">Auraticoccus monumenti</name>
    <dbReference type="NCBI Taxonomy" id="675864"/>
    <lineage>
        <taxon>Bacteria</taxon>
        <taxon>Bacillati</taxon>
        <taxon>Actinomycetota</taxon>
        <taxon>Actinomycetes</taxon>
        <taxon>Propionibacteriales</taxon>
        <taxon>Propionibacteriaceae</taxon>
        <taxon>Auraticoccus</taxon>
    </lineage>
</organism>
<accession>A0A1G7EB95</accession>
<feature type="domain" description="DUF11" evidence="2">
    <location>
        <begin position="2789"/>
        <end position="2904"/>
    </location>
</feature>
<dbReference type="OrthoDB" id="158862at2"/>
<feature type="domain" description="DUF11" evidence="2">
    <location>
        <begin position="4034"/>
        <end position="4150"/>
    </location>
</feature>
<feature type="domain" description="DUF11" evidence="2">
    <location>
        <begin position="3288"/>
        <end position="3404"/>
    </location>
</feature>
<dbReference type="PANTHER" id="PTHR34819:SF3">
    <property type="entry name" value="CELL SURFACE PROTEIN"/>
    <property type="match status" value="1"/>
</dbReference>
<feature type="domain" description="DUF11" evidence="2">
    <location>
        <begin position="1280"/>
        <end position="1396"/>
    </location>
</feature>
<evidence type="ECO:0000259" key="2">
    <source>
        <dbReference type="Pfam" id="PF01345"/>
    </source>
</evidence>
<keyword evidence="4" id="KW-1185">Reference proteome</keyword>
<feature type="compositionally biased region" description="Polar residues" evidence="1">
    <location>
        <begin position="3005"/>
        <end position="3019"/>
    </location>
</feature>
<feature type="region of interest" description="Disordered" evidence="1">
    <location>
        <begin position="3382"/>
        <end position="3403"/>
    </location>
</feature>
<feature type="domain" description="DUF11" evidence="2">
    <location>
        <begin position="1156"/>
        <end position="1271"/>
    </location>
</feature>
<name>A0A1G7EB95_9ACTN</name>
<dbReference type="GO" id="GO:0005975">
    <property type="term" value="P:carbohydrate metabolic process"/>
    <property type="evidence" value="ECO:0007669"/>
    <property type="project" value="UniProtKB-ARBA"/>
</dbReference>
<feature type="domain" description="DUF11" evidence="2">
    <location>
        <begin position="2284"/>
        <end position="2400"/>
    </location>
</feature>
<feature type="region of interest" description="Disordered" evidence="1">
    <location>
        <begin position="2630"/>
        <end position="2652"/>
    </location>
</feature>
<dbReference type="Proteomes" id="UP000198546">
    <property type="component" value="Chromosome i"/>
</dbReference>
<feature type="region of interest" description="Disordered" evidence="1">
    <location>
        <begin position="3001"/>
        <end position="3052"/>
    </location>
</feature>
<dbReference type="Gene3D" id="2.60.40.740">
    <property type="match status" value="1"/>
</dbReference>
<dbReference type="InterPro" id="IPR047589">
    <property type="entry name" value="DUF11_rpt"/>
</dbReference>
<feature type="domain" description="DUF11" evidence="2">
    <location>
        <begin position="3665"/>
        <end position="3781"/>
    </location>
</feature>
<dbReference type="RefSeq" id="WP_157677231.1">
    <property type="nucleotide sequence ID" value="NZ_LT629688.1"/>
</dbReference>
<feature type="domain" description="DUF11" evidence="2">
    <location>
        <begin position="2532"/>
        <end position="2649"/>
    </location>
</feature>
<feature type="domain" description="DUF11" evidence="2">
    <location>
        <begin position="2658"/>
        <end position="2772"/>
    </location>
</feature>
<feature type="domain" description="DUF11" evidence="2">
    <location>
        <begin position="1030"/>
        <end position="1147"/>
    </location>
</feature>
<dbReference type="Gene3D" id="2.60.40.1170">
    <property type="entry name" value="Mu homology domain, subdomain B"/>
    <property type="match status" value="2"/>
</dbReference>
<feature type="domain" description="DUF11" evidence="2">
    <location>
        <begin position="4282"/>
        <end position="4397"/>
    </location>
</feature>
<dbReference type="InterPro" id="IPR051172">
    <property type="entry name" value="Chlamydia_OmcB"/>
</dbReference>
<feature type="domain" description="DUF11" evidence="2">
    <location>
        <begin position="4530"/>
        <end position="4645"/>
    </location>
</feature>
<feature type="domain" description="DUF11" evidence="2">
    <location>
        <begin position="1532"/>
        <end position="1648"/>
    </location>
</feature>
<dbReference type="EMBL" id="LT629688">
    <property type="protein sequence ID" value="SDE61004.1"/>
    <property type="molecule type" value="Genomic_DNA"/>
</dbReference>
<feature type="compositionally biased region" description="Low complexity" evidence="1">
    <location>
        <begin position="2754"/>
        <end position="2765"/>
    </location>
</feature>
<dbReference type="InterPro" id="IPR013783">
    <property type="entry name" value="Ig-like_fold"/>
</dbReference>
<feature type="domain" description="DUF11" evidence="2">
    <location>
        <begin position="2035"/>
        <end position="2151"/>
    </location>
</feature>
<feature type="domain" description="DUF11" evidence="2">
    <location>
        <begin position="534"/>
        <end position="651"/>
    </location>
</feature>
<feature type="domain" description="DUF11" evidence="2">
    <location>
        <begin position="3788"/>
        <end position="3903"/>
    </location>
</feature>
<feature type="domain" description="DUF11" evidence="2">
    <location>
        <begin position="2416"/>
        <end position="2523"/>
    </location>
</feature>
<feature type="compositionally biased region" description="Polar residues" evidence="1">
    <location>
        <begin position="1123"/>
        <end position="1140"/>
    </location>
</feature>
<feature type="domain" description="DUF11" evidence="2">
    <location>
        <begin position="1782"/>
        <end position="1898"/>
    </location>
</feature>
<feature type="region of interest" description="Disordered" evidence="1">
    <location>
        <begin position="1501"/>
        <end position="1524"/>
    </location>
</feature>
<feature type="region of interest" description="Disordered" evidence="1">
    <location>
        <begin position="1123"/>
        <end position="1149"/>
    </location>
</feature>